<evidence type="ECO:0000313" key="2">
    <source>
        <dbReference type="EMBL" id="HJA91833.1"/>
    </source>
</evidence>
<dbReference type="EMBL" id="DWYY01000023">
    <property type="protein sequence ID" value="HJA91833.1"/>
    <property type="molecule type" value="Genomic_DNA"/>
</dbReference>
<reference evidence="2" key="2">
    <citation type="submission" date="2021-04" db="EMBL/GenBank/DDBJ databases">
        <authorList>
            <person name="Gilroy R."/>
        </authorList>
    </citation>
    <scope>NUCLEOTIDE SEQUENCE</scope>
    <source>
        <strain evidence="2">CHK179-7159</strain>
    </source>
</reference>
<accession>A0A9D2I5B4</accession>
<feature type="compositionally biased region" description="Basic and acidic residues" evidence="1">
    <location>
        <begin position="60"/>
        <end position="70"/>
    </location>
</feature>
<evidence type="ECO:0000256" key="1">
    <source>
        <dbReference type="SAM" id="MobiDB-lite"/>
    </source>
</evidence>
<evidence type="ECO:0000313" key="3">
    <source>
        <dbReference type="Proteomes" id="UP000886858"/>
    </source>
</evidence>
<protein>
    <submittedName>
        <fullName evidence="2">Uncharacterized protein</fullName>
    </submittedName>
</protein>
<feature type="region of interest" description="Disordered" evidence="1">
    <location>
        <begin position="57"/>
        <end position="83"/>
    </location>
</feature>
<dbReference type="AlphaFoldDB" id="A0A9D2I5B4"/>
<organism evidence="2 3">
    <name type="scientific">Candidatus Eisenbergiella merdipullorum</name>
    <dbReference type="NCBI Taxonomy" id="2838553"/>
    <lineage>
        <taxon>Bacteria</taxon>
        <taxon>Bacillati</taxon>
        <taxon>Bacillota</taxon>
        <taxon>Clostridia</taxon>
        <taxon>Lachnospirales</taxon>
        <taxon>Lachnospiraceae</taxon>
        <taxon>Eisenbergiella</taxon>
    </lineage>
</organism>
<gene>
    <name evidence="2" type="ORF">H9717_01730</name>
</gene>
<comment type="caution">
    <text evidence="2">The sequence shown here is derived from an EMBL/GenBank/DDBJ whole genome shotgun (WGS) entry which is preliminary data.</text>
</comment>
<reference evidence="2" key="1">
    <citation type="journal article" date="2021" name="PeerJ">
        <title>Extensive microbial diversity within the chicken gut microbiome revealed by metagenomics and culture.</title>
        <authorList>
            <person name="Gilroy R."/>
            <person name="Ravi A."/>
            <person name="Getino M."/>
            <person name="Pursley I."/>
            <person name="Horton D.L."/>
            <person name="Alikhan N.F."/>
            <person name="Baker D."/>
            <person name="Gharbi K."/>
            <person name="Hall N."/>
            <person name="Watson M."/>
            <person name="Adriaenssens E.M."/>
            <person name="Foster-Nyarko E."/>
            <person name="Jarju S."/>
            <person name="Secka A."/>
            <person name="Antonio M."/>
            <person name="Oren A."/>
            <person name="Chaudhuri R.R."/>
            <person name="La Ragione R."/>
            <person name="Hildebrand F."/>
            <person name="Pallen M.J."/>
        </authorList>
    </citation>
    <scope>NUCLEOTIDE SEQUENCE</scope>
    <source>
        <strain evidence="2">CHK179-7159</strain>
    </source>
</reference>
<proteinExistence type="predicted"/>
<dbReference type="Proteomes" id="UP000886858">
    <property type="component" value="Unassembled WGS sequence"/>
</dbReference>
<feature type="compositionally biased region" description="Basic residues" evidence="1">
    <location>
        <begin position="72"/>
        <end position="83"/>
    </location>
</feature>
<sequence length="83" mass="9902">MIFAIFMKNGYYLQFLKGKIEIGLNFAFCIKFSGCIMTIDLKMYKKVFEIELKKHKMHNNRKESERECWGKQKQKVKTTGRKG</sequence>
<name>A0A9D2I5B4_9FIRM</name>